<sequence length="552" mass="60292">MFFAKRPTSSPSSTSRPKGLWKAKSRVIEEKQKPKPPSRSLKLSPLPPASSSSAASTSSCTLQSTSEEEDELPFDDLASTSSSSSSSSKRRRVEEFCSYDSGSEDDVDQDQVYLWDYSSYRSPSPFEMKKRQFSISVASPSPKMAFASPPLRSRPRKRVQSSISLPGEVQDGDERVTWADWGDLQEMLASVEGSDQTSSQLPNLRAIIHECHRILSLHPDPSSFFLHYAHPTPSTAVHTLLGHALFLFGDIISRHPNASVTLDFEPAASTAYWLAALDVFVMGDSLPQSPVEDGHDQEPSDWKMGLVWGRTLVSLVRTLQNSQPDRPNQAQTPHSDSPLGFIQLNRPPHTPSATETEITDLLKVAMDQVSGGFFHMPRPAPFTSTSTISSTSTSTSSCSSSASNCLSAIASDVLDIAPRLSVASDRVYWLRWAESLFGSASASASALVSTASSSSSTQVALPPAAAVARGRCNLLLARALFDVGEEEEDWKEEAQETLDAALEFFEQAFSSDTPSPRCGKRKFDEIEDDEATGREEVEQMLKEARELLVKLG</sequence>
<evidence type="ECO:0000256" key="1">
    <source>
        <dbReference type="SAM" id="MobiDB-lite"/>
    </source>
</evidence>
<comment type="caution">
    <text evidence="2">The sequence shown here is derived from an EMBL/GenBank/DDBJ whole genome shotgun (WGS) entry which is preliminary data.</text>
</comment>
<feature type="compositionally biased region" description="Polar residues" evidence="1">
    <location>
        <begin position="321"/>
        <end position="335"/>
    </location>
</feature>
<keyword evidence="3" id="KW-1185">Reference proteome</keyword>
<dbReference type="Proteomes" id="UP001465976">
    <property type="component" value="Unassembled WGS sequence"/>
</dbReference>
<feature type="region of interest" description="Disordered" evidence="1">
    <location>
        <begin position="1"/>
        <end position="105"/>
    </location>
</feature>
<organism evidence="2 3">
    <name type="scientific">Marasmius crinis-equi</name>
    <dbReference type="NCBI Taxonomy" id="585013"/>
    <lineage>
        <taxon>Eukaryota</taxon>
        <taxon>Fungi</taxon>
        <taxon>Dikarya</taxon>
        <taxon>Basidiomycota</taxon>
        <taxon>Agaricomycotina</taxon>
        <taxon>Agaricomycetes</taxon>
        <taxon>Agaricomycetidae</taxon>
        <taxon>Agaricales</taxon>
        <taxon>Marasmiineae</taxon>
        <taxon>Marasmiaceae</taxon>
        <taxon>Marasmius</taxon>
    </lineage>
</organism>
<proteinExistence type="predicted"/>
<dbReference type="EMBL" id="JBAHYK010002359">
    <property type="protein sequence ID" value="KAL0565229.1"/>
    <property type="molecule type" value="Genomic_DNA"/>
</dbReference>
<feature type="compositionally biased region" description="Low complexity" evidence="1">
    <location>
        <begin position="38"/>
        <end position="65"/>
    </location>
</feature>
<accession>A0ABR3EQR0</accession>
<feature type="region of interest" description="Disordered" evidence="1">
    <location>
        <begin position="321"/>
        <end position="354"/>
    </location>
</feature>
<gene>
    <name evidence="2" type="ORF">V5O48_016798</name>
</gene>
<protein>
    <submittedName>
        <fullName evidence="2">Uncharacterized protein</fullName>
    </submittedName>
</protein>
<evidence type="ECO:0000313" key="3">
    <source>
        <dbReference type="Proteomes" id="UP001465976"/>
    </source>
</evidence>
<name>A0ABR3EQR0_9AGAR</name>
<feature type="compositionally biased region" description="Low complexity" evidence="1">
    <location>
        <begin position="1"/>
        <end position="17"/>
    </location>
</feature>
<evidence type="ECO:0000313" key="2">
    <source>
        <dbReference type="EMBL" id="KAL0565229.1"/>
    </source>
</evidence>
<reference evidence="2 3" key="1">
    <citation type="submission" date="2024-02" db="EMBL/GenBank/DDBJ databases">
        <title>A draft genome for the cacao thread blight pathogen Marasmius crinis-equi.</title>
        <authorList>
            <person name="Cohen S.P."/>
            <person name="Baruah I.K."/>
            <person name="Amoako-Attah I."/>
            <person name="Bukari Y."/>
            <person name="Meinhardt L.W."/>
            <person name="Bailey B.A."/>
        </authorList>
    </citation>
    <scope>NUCLEOTIDE SEQUENCE [LARGE SCALE GENOMIC DNA]</scope>
    <source>
        <strain evidence="2 3">GH-76</strain>
    </source>
</reference>